<dbReference type="PANTHER" id="PTHR43826">
    <property type="entry name" value="GLUCOSE-6-PHOSPHATE EXCHANGER SLC37A4"/>
    <property type="match status" value="1"/>
</dbReference>
<dbReference type="GO" id="GO:0035435">
    <property type="term" value="P:phosphate ion transmembrane transport"/>
    <property type="evidence" value="ECO:0007669"/>
    <property type="project" value="TreeGrafter"/>
</dbReference>
<evidence type="ECO:0000313" key="7">
    <source>
        <dbReference type="EMBL" id="BBM84514.1"/>
    </source>
</evidence>
<keyword evidence="2 5" id="KW-0812">Transmembrane</keyword>
<comment type="subcellular location">
    <subcellularLocation>
        <location evidence="1">Endomembrane system</location>
        <topology evidence="1">Multi-pass membrane protein</topology>
    </subcellularLocation>
</comment>
<feature type="transmembrane region" description="Helical" evidence="5">
    <location>
        <begin position="58"/>
        <end position="76"/>
    </location>
</feature>
<dbReference type="Gene3D" id="1.20.1250.20">
    <property type="entry name" value="MFS general substrate transporter like domains"/>
    <property type="match status" value="2"/>
</dbReference>
<keyword evidence="8" id="KW-1185">Reference proteome</keyword>
<dbReference type="EMBL" id="AP019860">
    <property type="protein sequence ID" value="BBM84514.1"/>
    <property type="molecule type" value="Genomic_DNA"/>
</dbReference>
<evidence type="ECO:0000256" key="1">
    <source>
        <dbReference type="ARBA" id="ARBA00004127"/>
    </source>
</evidence>
<dbReference type="RefSeq" id="WP_151968661.1">
    <property type="nucleotide sequence ID" value="NZ_AP019860.1"/>
</dbReference>
<dbReference type="GO" id="GO:0012505">
    <property type="term" value="C:endomembrane system"/>
    <property type="evidence" value="ECO:0007669"/>
    <property type="project" value="UniProtKB-SubCell"/>
</dbReference>
<dbReference type="GO" id="GO:0061513">
    <property type="term" value="F:glucose 6-phosphate:phosphate antiporter activity"/>
    <property type="evidence" value="ECO:0007669"/>
    <property type="project" value="TreeGrafter"/>
</dbReference>
<dbReference type="AlphaFoldDB" id="A0A5S9F4I3"/>
<dbReference type="KEGG" id="uam:UABAM_02875"/>
<evidence type="ECO:0000256" key="5">
    <source>
        <dbReference type="SAM" id="Phobius"/>
    </source>
</evidence>
<keyword evidence="4 5" id="KW-0472">Membrane</keyword>
<keyword evidence="3 5" id="KW-1133">Transmembrane helix</keyword>
<reference evidence="7 8" key="1">
    <citation type="submission" date="2019-08" db="EMBL/GenBank/DDBJ databases">
        <title>Complete genome sequence of Candidatus Uab amorphum.</title>
        <authorList>
            <person name="Shiratori T."/>
            <person name="Suzuki S."/>
            <person name="Kakizawa Y."/>
            <person name="Ishida K."/>
        </authorList>
    </citation>
    <scope>NUCLEOTIDE SEQUENCE [LARGE SCALE GENOMIC DNA]</scope>
    <source>
        <strain evidence="7 8">SRT547</strain>
    </source>
</reference>
<feature type="transmembrane region" description="Helical" evidence="5">
    <location>
        <begin position="281"/>
        <end position="302"/>
    </location>
</feature>
<feature type="transmembrane region" description="Helical" evidence="5">
    <location>
        <begin position="342"/>
        <end position="362"/>
    </location>
</feature>
<dbReference type="SUPFAM" id="SSF103473">
    <property type="entry name" value="MFS general substrate transporter"/>
    <property type="match status" value="1"/>
</dbReference>
<evidence type="ECO:0000256" key="3">
    <source>
        <dbReference type="ARBA" id="ARBA00022989"/>
    </source>
</evidence>
<dbReference type="PIRSF" id="PIRSF002808">
    <property type="entry name" value="Hexose_phosphate_transp"/>
    <property type="match status" value="1"/>
</dbReference>
<evidence type="ECO:0000256" key="2">
    <source>
        <dbReference type="ARBA" id="ARBA00022692"/>
    </source>
</evidence>
<dbReference type="Proteomes" id="UP000326354">
    <property type="component" value="Chromosome"/>
</dbReference>
<evidence type="ECO:0000313" key="8">
    <source>
        <dbReference type="Proteomes" id="UP000326354"/>
    </source>
</evidence>
<feature type="transmembrane region" description="Helical" evidence="5">
    <location>
        <begin position="146"/>
        <end position="168"/>
    </location>
</feature>
<proteinExistence type="predicted"/>
<feature type="transmembrane region" description="Helical" evidence="5">
    <location>
        <begin position="117"/>
        <end position="134"/>
    </location>
</feature>
<dbReference type="GO" id="GO:0016020">
    <property type="term" value="C:membrane"/>
    <property type="evidence" value="ECO:0007669"/>
    <property type="project" value="InterPro"/>
</dbReference>
<evidence type="ECO:0000259" key="6">
    <source>
        <dbReference type="PROSITE" id="PS50850"/>
    </source>
</evidence>
<evidence type="ECO:0000256" key="4">
    <source>
        <dbReference type="ARBA" id="ARBA00023136"/>
    </source>
</evidence>
<protein>
    <submittedName>
        <fullName evidence="7">Regulatory protein UhpC</fullName>
    </submittedName>
</protein>
<feature type="transmembrane region" description="Helical" evidence="5">
    <location>
        <begin position="311"/>
        <end position="330"/>
    </location>
</feature>
<feature type="transmembrane region" description="Helical" evidence="5">
    <location>
        <begin position="374"/>
        <end position="397"/>
    </location>
</feature>
<dbReference type="PROSITE" id="PS50850">
    <property type="entry name" value="MFS"/>
    <property type="match status" value="1"/>
</dbReference>
<name>A0A5S9F4I3_UABAM</name>
<feature type="transmembrane region" description="Helical" evidence="5">
    <location>
        <begin position="20"/>
        <end position="38"/>
    </location>
</feature>
<dbReference type="InterPro" id="IPR020846">
    <property type="entry name" value="MFS_dom"/>
</dbReference>
<dbReference type="InterPro" id="IPR011701">
    <property type="entry name" value="MFS"/>
</dbReference>
<dbReference type="PANTHER" id="PTHR43826:SF8">
    <property type="entry name" value="MAJOR FACILITATOR SUPERFAMILY (MFS) PROFILE DOMAIN-CONTAINING PROTEIN"/>
    <property type="match status" value="1"/>
</dbReference>
<dbReference type="OrthoDB" id="9766638at2"/>
<dbReference type="InterPro" id="IPR051337">
    <property type="entry name" value="OPA_Antiporter"/>
</dbReference>
<feature type="transmembrane region" description="Helical" evidence="5">
    <location>
        <begin position="409"/>
        <end position="430"/>
    </location>
</feature>
<feature type="transmembrane region" description="Helical" evidence="5">
    <location>
        <begin position="245"/>
        <end position="269"/>
    </location>
</feature>
<feature type="transmembrane region" description="Helical" evidence="5">
    <location>
        <begin position="174"/>
        <end position="196"/>
    </location>
</feature>
<dbReference type="Pfam" id="PF07690">
    <property type="entry name" value="MFS_1"/>
    <property type="match status" value="1"/>
</dbReference>
<feature type="transmembrane region" description="Helical" evidence="5">
    <location>
        <begin position="88"/>
        <end position="111"/>
    </location>
</feature>
<dbReference type="InterPro" id="IPR000849">
    <property type="entry name" value="Sugar_P_transporter"/>
</dbReference>
<accession>A0A5S9F4I3</accession>
<feature type="domain" description="Major facilitator superfamily (MFS) profile" evidence="6">
    <location>
        <begin position="20"/>
        <end position="433"/>
    </location>
</feature>
<dbReference type="InterPro" id="IPR036259">
    <property type="entry name" value="MFS_trans_sf"/>
</dbReference>
<gene>
    <name evidence="7" type="ORF">UABAM_02875</name>
</gene>
<sequence>MSDLRQNNLVEQRTNWEYKILGSMYIGYMAFILCRTAISACSPEMIKDPTLGFDEDTFSKIAFWGTIGMVTGKLLTGVIADRLGGRTVYLVALTVTAIITVALSTSSYFVMFATLNFIMLFAAAAGWPAMANLISNWYHSSKFGRVWGIISTSSRLSAVLSALFLGYLLSKMDWQYVFCIAGGVGLAVVALIFFYLKGHPRDVGLSEVEPKKAKHVEDTPTNLSHALDDASLKEALITFATSGRFWLMCLSLMCTTVLMEFIVLLPLYIDQSFDVPKGYATITSAIFPTGCLIALVGGGFVYDGVSRKGRIALLGGLLTLTCFCVATLLYLPSFGMSGSAKFFIAVVTLFFFGLTVAPAYYLPMSIFSVEFGGIHCGLLIGIIDATGYGASALYLWQGGSIVKDHGWGALLQIFLVIAVIATLITAWFAYEDYKKGPKQTS</sequence>
<organism evidence="7 8">
    <name type="scientific">Uabimicrobium amorphum</name>
    <dbReference type="NCBI Taxonomy" id="2596890"/>
    <lineage>
        <taxon>Bacteria</taxon>
        <taxon>Pseudomonadati</taxon>
        <taxon>Planctomycetota</taxon>
        <taxon>Candidatus Uabimicrobiia</taxon>
        <taxon>Candidatus Uabimicrobiales</taxon>
        <taxon>Candidatus Uabimicrobiaceae</taxon>
        <taxon>Candidatus Uabimicrobium</taxon>
    </lineage>
</organism>